<dbReference type="EMBL" id="JAQQWI010000018">
    <property type="protein sequence ID" value="KAK8002176.1"/>
    <property type="molecule type" value="Genomic_DNA"/>
</dbReference>
<reference evidence="6 7" key="1">
    <citation type="submission" date="2023-01" db="EMBL/GenBank/DDBJ databases">
        <title>Analysis of 21 Apiospora genomes using comparative genomics revels a genus with tremendous synthesis potential of carbohydrate active enzymes and secondary metabolites.</title>
        <authorList>
            <person name="Sorensen T."/>
        </authorList>
    </citation>
    <scope>NUCLEOTIDE SEQUENCE [LARGE SCALE GENOMIC DNA]</scope>
    <source>
        <strain evidence="6 7">CBS 20057</strain>
    </source>
</reference>
<keyword evidence="7" id="KW-1185">Reference proteome</keyword>
<comment type="caution">
    <text evidence="6">The sequence shown here is derived from an EMBL/GenBank/DDBJ whole genome shotgun (WGS) entry which is preliminary data.</text>
</comment>
<proteinExistence type="predicted"/>
<evidence type="ECO:0000256" key="2">
    <source>
        <dbReference type="ARBA" id="ARBA00022771"/>
    </source>
</evidence>
<dbReference type="InterPro" id="IPR002893">
    <property type="entry name" value="Znf_MYND"/>
</dbReference>
<evidence type="ECO:0000256" key="4">
    <source>
        <dbReference type="PROSITE-ProRule" id="PRU00134"/>
    </source>
</evidence>
<accession>A0ABR1R9M3</accession>
<evidence type="ECO:0000313" key="6">
    <source>
        <dbReference type="EMBL" id="KAK8002176.1"/>
    </source>
</evidence>
<sequence length="220" mass="25477">MASLYTTFHDLRFFTSFNDPIHDIRWRAMSAATNGPGRRWHWCVLATVERIDYVVSDGIPNPTIVAQDRWGWRCQMEIDVHNNHDISRRVMQHCQIGMTVAIFYPPEYEKRPWLLDSRQVLFFNLDMGFLLRMSVEFADSSAPECMPRVCCECGAVREGSRMKKCGDCLTFAYCDPDCQANGSKDWAHQRLCPVLADPNVKKMLQLQYITDDPNLISFEP</sequence>
<keyword evidence="2 4" id="KW-0863">Zinc-finger</keyword>
<dbReference type="Proteomes" id="UP001396898">
    <property type="component" value="Unassembled WGS sequence"/>
</dbReference>
<evidence type="ECO:0000256" key="1">
    <source>
        <dbReference type="ARBA" id="ARBA00022723"/>
    </source>
</evidence>
<feature type="domain" description="MYND-type" evidence="5">
    <location>
        <begin position="150"/>
        <end position="192"/>
    </location>
</feature>
<evidence type="ECO:0000256" key="3">
    <source>
        <dbReference type="ARBA" id="ARBA00022833"/>
    </source>
</evidence>
<name>A0ABR1R9M3_9PEZI</name>
<gene>
    <name evidence="6" type="ORF">PG991_014398</name>
</gene>
<protein>
    <recommendedName>
        <fullName evidence="5">MYND-type domain-containing protein</fullName>
    </recommendedName>
</protein>
<evidence type="ECO:0000259" key="5">
    <source>
        <dbReference type="PROSITE" id="PS50865"/>
    </source>
</evidence>
<dbReference type="SUPFAM" id="SSF144232">
    <property type="entry name" value="HIT/MYND zinc finger-like"/>
    <property type="match status" value="1"/>
</dbReference>
<keyword evidence="3" id="KW-0862">Zinc</keyword>
<dbReference type="Gene3D" id="6.10.140.2220">
    <property type="match status" value="1"/>
</dbReference>
<keyword evidence="1" id="KW-0479">Metal-binding</keyword>
<organism evidence="6 7">
    <name type="scientific">Apiospora marii</name>
    <dbReference type="NCBI Taxonomy" id="335849"/>
    <lineage>
        <taxon>Eukaryota</taxon>
        <taxon>Fungi</taxon>
        <taxon>Dikarya</taxon>
        <taxon>Ascomycota</taxon>
        <taxon>Pezizomycotina</taxon>
        <taxon>Sordariomycetes</taxon>
        <taxon>Xylariomycetidae</taxon>
        <taxon>Amphisphaeriales</taxon>
        <taxon>Apiosporaceae</taxon>
        <taxon>Apiospora</taxon>
    </lineage>
</organism>
<evidence type="ECO:0000313" key="7">
    <source>
        <dbReference type="Proteomes" id="UP001396898"/>
    </source>
</evidence>
<dbReference type="PROSITE" id="PS50865">
    <property type="entry name" value="ZF_MYND_2"/>
    <property type="match status" value="1"/>
</dbReference>